<comment type="caution">
    <text evidence="2">The sequence shown here is derived from an EMBL/GenBank/DDBJ whole genome shotgun (WGS) entry which is preliminary data.</text>
</comment>
<proteinExistence type="predicted"/>
<sequence length="114" mass="11767">MLSQDEWLPEDAAVISPAELLDLTQLRRACVTSRATGHVTSWYPSGPGTEGRSVFPAAPLCWTVLGDLVLAGQVGIGNPVVGDGGGCQDNGGVLYRGGEGGGGNEGGEDEEFHR</sequence>
<gene>
    <name evidence="2" type="ORF">CVT25_007362</name>
</gene>
<dbReference type="EMBL" id="NHYD01001521">
    <property type="protein sequence ID" value="PPQ90892.1"/>
    <property type="molecule type" value="Genomic_DNA"/>
</dbReference>
<organism evidence="2 3">
    <name type="scientific">Psilocybe cyanescens</name>
    <dbReference type="NCBI Taxonomy" id="93625"/>
    <lineage>
        <taxon>Eukaryota</taxon>
        <taxon>Fungi</taxon>
        <taxon>Dikarya</taxon>
        <taxon>Basidiomycota</taxon>
        <taxon>Agaricomycotina</taxon>
        <taxon>Agaricomycetes</taxon>
        <taxon>Agaricomycetidae</taxon>
        <taxon>Agaricales</taxon>
        <taxon>Agaricineae</taxon>
        <taxon>Strophariaceae</taxon>
        <taxon>Psilocybe</taxon>
    </lineage>
</organism>
<accession>A0A409XJG4</accession>
<reference evidence="2 3" key="1">
    <citation type="journal article" date="2018" name="Evol. Lett.">
        <title>Horizontal gene cluster transfer increased hallucinogenic mushroom diversity.</title>
        <authorList>
            <person name="Reynolds H.T."/>
            <person name="Vijayakumar V."/>
            <person name="Gluck-Thaler E."/>
            <person name="Korotkin H.B."/>
            <person name="Matheny P.B."/>
            <person name="Slot J.C."/>
        </authorList>
    </citation>
    <scope>NUCLEOTIDE SEQUENCE [LARGE SCALE GENOMIC DNA]</scope>
    <source>
        <strain evidence="2 3">2631</strain>
    </source>
</reference>
<keyword evidence="3" id="KW-1185">Reference proteome</keyword>
<protein>
    <submittedName>
        <fullName evidence="2">Uncharacterized protein</fullName>
    </submittedName>
</protein>
<evidence type="ECO:0000256" key="1">
    <source>
        <dbReference type="SAM" id="MobiDB-lite"/>
    </source>
</evidence>
<dbReference type="InParanoid" id="A0A409XJG4"/>
<name>A0A409XJG4_PSICY</name>
<evidence type="ECO:0000313" key="3">
    <source>
        <dbReference type="Proteomes" id="UP000283269"/>
    </source>
</evidence>
<feature type="region of interest" description="Disordered" evidence="1">
    <location>
        <begin position="89"/>
        <end position="114"/>
    </location>
</feature>
<evidence type="ECO:0000313" key="2">
    <source>
        <dbReference type="EMBL" id="PPQ90892.1"/>
    </source>
</evidence>
<dbReference type="AlphaFoldDB" id="A0A409XJG4"/>
<feature type="compositionally biased region" description="Gly residues" evidence="1">
    <location>
        <begin position="89"/>
        <end position="105"/>
    </location>
</feature>
<dbReference type="Proteomes" id="UP000283269">
    <property type="component" value="Unassembled WGS sequence"/>
</dbReference>